<sequence length="346" mass="37371">MATWGHTPMSKPMLHSAMKVLASQVCWRLALQLGTSPASDVALLNQAATVAVRAERWQEALALLSNGDTDGVAALGVALDAAQKGLAWQLALQALGTRLEAGSNVVSWNAACGACVGHWEVVLNLLEEMVTRNMSPDVVSYTVAVTACAQQLRWQQILVLLEKSGGGDPVTIWHAWRSHEALMRQLPGFYAAVSLRKTLQRRVWMLELGVPHSFIYVKGPSPDLSQRFASVEATGVLQRDLRLGHTTNGRMANFKGGKRKQSEGAKAKFWSLQVPGSEASVSEAAPGVPEPDSRAISQKALMLFTAPHRLPSAGSSSWRGNIWLCLPGYVATDACGSEDHVSWLFP</sequence>
<dbReference type="InterPro" id="IPR011990">
    <property type="entry name" value="TPR-like_helical_dom_sf"/>
</dbReference>
<accession>A0ABP0IJ72</accession>
<dbReference type="Gene3D" id="1.25.40.10">
    <property type="entry name" value="Tetratricopeptide repeat domain"/>
    <property type="match status" value="1"/>
</dbReference>
<keyword evidence="2" id="KW-1185">Reference proteome</keyword>
<proteinExistence type="predicted"/>
<reference evidence="1 2" key="1">
    <citation type="submission" date="2024-02" db="EMBL/GenBank/DDBJ databases">
        <authorList>
            <person name="Chen Y."/>
            <person name="Shah S."/>
            <person name="Dougan E. K."/>
            <person name="Thang M."/>
            <person name="Chan C."/>
        </authorList>
    </citation>
    <scope>NUCLEOTIDE SEQUENCE [LARGE SCALE GENOMIC DNA]</scope>
</reference>
<name>A0ABP0IJ72_9DINO</name>
<evidence type="ECO:0000313" key="2">
    <source>
        <dbReference type="Proteomes" id="UP001642484"/>
    </source>
</evidence>
<organism evidence="1 2">
    <name type="scientific">Durusdinium trenchii</name>
    <dbReference type="NCBI Taxonomy" id="1381693"/>
    <lineage>
        <taxon>Eukaryota</taxon>
        <taxon>Sar</taxon>
        <taxon>Alveolata</taxon>
        <taxon>Dinophyceae</taxon>
        <taxon>Suessiales</taxon>
        <taxon>Symbiodiniaceae</taxon>
        <taxon>Durusdinium</taxon>
    </lineage>
</organism>
<protein>
    <recommendedName>
        <fullName evidence="3">Pentatricopeptide repeat-containing protein, chloroplastic</fullName>
    </recommendedName>
</protein>
<evidence type="ECO:0008006" key="3">
    <source>
        <dbReference type="Google" id="ProtNLM"/>
    </source>
</evidence>
<evidence type="ECO:0000313" key="1">
    <source>
        <dbReference type="EMBL" id="CAK9001512.1"/>
    </source>
</evidence>
<dbReference type="Proteomes" id="UP001642484">
    <property type="component" value="Unassembled WGS sequence"/>
</dbReference>
<comment type="caution">
    <text evidence="1">The sequence shown here is derived from an EMBL/GenBank/DDBJ whole genome shotgun (WGS) entry which is preliminary data.</text>
</comment>
<gene>
    <name evidence="1" type="ORF">CCMP2556_LOCUS6504</name>
</gene>
<dbReference type="EMBL" id="CAXAMN010002825">
    <property type="protein sequence ID" value="CAK9001512.1"/>
    <property type="molecule type" value="Genomic_DNA"/>
</dbReference>